<feature type="region of interest" description="Disordered" evidence="1">
    <location>
        <begin position="887"/>
        <end position="973"/>
    </location>
</feature>
<keyword evidence="4" id="KW-0804">Transcription</keyword>
<sequence>MERSPEASAPASSPAARGGGSPESAAEAAAASPRAAPEAGDPTIPALEPADSAAAESPNRAGVAARPADAATSRSADGGAGRDAGSAAGGGPDRAPMAAPPLGASLAAIPLSLLEIPPRVRAALQQRGYETVGDLADRADPRLVAARGMGTRGLLALATELARVMADPAYQRQLLARVGRYDPERFPEAARRRSIEDLGLSQRAYRALRRSGIQTIGQLLELGEAGLRRLRGLGPRSLAEICQRLDALQSGRPLPPPGGAGDPLAPDLMDDPAPLAVLLLPRRVATALQRAGLDTVGAVAGFSQEGLRRLRGLGESGVTAILEALGRYREECSRGEAGPRALEDWLRELVEPLADREREVLVLRYGLLGAEPHDLSAIAARWQTTRQWVSVVQGRALRRVRARARLERFRPLVTAVRAAAARCGAAGTAELVEALRRGGAVTLPAAGEQAVRLLSLTVQVVPGLRRTARSTWTTVEIAQRLPEAARVLEAYLEERGRPASLADLAAHLAERMNDLPADAEAMAKAVVTTQEAFIRYPGGLYGLAAWRGGRRVRARDYLVRALERHGRPLHYTELTRLVNDLLPEGRKMPPTHVLTILSSGEPFRRFDRGIYGLSHWQRQPEHGVTQLCRDALAACGEPVTLDQVVEAVQRRHRFPRRTVARVLNEDPAVVRYGRDRFGLGAWLAVDPRAAGAVHAPLFGPRPTNLAAVRGLLAELLAGHVYDTAQLTAYLGRWRQRSQARSTIAYLEAMGWLTGVDDTWTATPLNDVWVRAGTEAAQLTALALADPGFAHALVLHEAFRRLAEGQPDGGAGGGLPAAGQGGGTPILTAELATRWLAERVRRAAAARGETEGPAFLLRLRRQWLVTGWFDPWLAPLLAGRADAAGADAVADPGPAEGAATGDGAAPGRDALPVAVARTTASAPAGEAPGAEPPGAAEGGAGTTTAPAGGTPDAGAATGDEPAARTGPTRVRSSTARQRLWDLAARLLWPWQPVHVPAAWFPSPATAWAVLADAVASGRGRAVDLEALLEWCRSQDLAADAAKVEGELFGLGLWPALEGTRLRLYMPYRLVVPPAGLRLPGLPDGEEPLAAAAAILERAGVFTALPARWPSPPVAAVYRVPPLGGGGGAEAAAHGEGGRLGTGAR</sequence>
<protein>
    <submittedName>
        <fullName evidence="4">DNA-directed RNA polymerase subunit alpha C-terminal domain-containing protein</fullName>
    </submittedName>
</protein>
<feature type="compositionally biased region" description="Low complexity" evidence="1">
    <location>
        <begin position="917"/>
        <end position="934"/>
    </location>
</feature>
<dbReference type="InterPro" id="IPR036388">
    <property type="entry name" value="WH-like_DNA-bd_sf"/>
</dbReference>
<evidence type="ECO:0000259" key="3">
    <source>
        <dbReference type="Pfam" id="PF04545"/>
    </source>
</evidence>
<proteinExistence type="predicted"/>
<keyword evidence="5" id="KW-1185">Reference proteome</keyword>
<feature type="compositionally biased region" description="Low complexity" evidence="1">
    <location>
        <begin position="1"/>
        <end position="40"/>
    </location>
</feature>
<evidence type="ECO:0000313" key="4">
    <source>
        <dbReference type="EMBL" id="WPD19471.1"/>
    </source>
</evidence>
<evidence type="ECO:0000256" key="1">
    <source>
        <dbReference type="SAM" id="MobiDB-lite"/>
    </source>
</evidence>
<gene>
    <name evidence="4" type="ORF">Q5761_02040</name>
</gene>
<dbReference type="InterPro" id="IPR011260">
    <property type="entry name" value="RNAP_asu_C"/>
</dbReference>
<keyword evidence="4" id="KW-0240">DNA-directed RNA polymerase</keyword>
<reference evidence="4 5" key="1">
    <citation type="submission" date="2023-08" db="EMBL/GenBank/DDBJ databases">
        <title>Genome sequence of Thermaerobacter compostii strain Ins1, a spore-forming filamentous bacterium isolated from a deep geothermal reservoir.</title>
        <authorList>
            <person name="Bregnard D."/>
            <person name="Gonzalez D."/>
            <person name="Junier P."/>
        </authorList>
    </citation>
    <scope>NUCLEOTIDE SEQUENCE [LARGE SCALE GENOMIC DNA]</scope>
    <source>
        <strain evidence="4 5">Ins1</strain>
    </source>
</reference>
<organism evidence="4 5">
    <name type="scientific">Thermaerobacter composti</name>
    <dbReference type="NCBI Taxonomy" id="554949"/>
    <lineage>
        <taxon>Bacteria</taxon>
        <taxon>Bacillati</taxon>
        <taxon>Bacillota</taxon>
        <taxon>Clostridia</taxon>
        <taxon>Eubacteriales</taxon>
        <taxon>Clostridiales Family XVII. Incertae Sedis</taxon>
        <taxon>Thermaerobacter</taxon>
    </lineage>
</organism>
<dbReference type="SUPFAM" id="SSF88659">
    <property type="entry name" value="Sigma3 and sigma4 domains of RNA polymerase sigma factors"/>
    <property type="match status" value="1"/>
</dbReference>
<dbReference type="EMBL" id="CP132508">
    <property type="protein sequence ID" value="WPD19471.1"/>
    <property type="molecule type" value="Genomic_DNA"/>
</dbReference>
<dbReference type="Pfam" id="PF04545">
    <property type="entry name" value="Sigma70_r4"/>
    <property type="match status" value="1"/>
</dbReference>
<evidence type="ECO:0000313" key="5">
    <source>
        <dbReference type="Proteomes" id="UP001304683"/>
    </source>
</evidence>
<dbReference type="Proteomes" id="UP001304683">
    <property type="component" value="Chromosome"/>
</dbReference>
<dbReference type="InterPro" id="IPR007630">
    <property type="entry name" value="RNA_pol_sigma70_r4"/>
</dbReference>
<dbReference type="InterPro" id="IPR013324">
    <property type="entry name" value="RNA_pol_sigma_r3/r4-like"/>
</dbReference>
<dbReference type="SUPFAM" id="SSF47789">
    <property type="entry name" value="C-terminal domain of RNA polymerase alpha subunit"/>
    <property type="match status" value="2"/>
</dbReference>
<feature type="region of interest" description="Disordered" evidence="1">
    <location>
        <begin position="1"/>
        <end position="99"/>
    </location>
</feature>
<feature type="domain" description="RNA polymerase alpha subunit C-terminal" evidence="2">
    <location>
        <begin position="191"/>
        <end position="245"/>
    </location>
</feature>
<dbReference type="Gene3D" id="1.10.10.10">
    <property type="entry name" value="Winged helix-like DNA-binding domain superfamily/Winged helix DNA-binding domain"/>
    <property type="match status" value="1"/>
</dbReference>
<dbReference type="RefSeq" id="WP_318750993.1">
    <property type="nucleotide sequence ID" value="NZ_CP132508.1"/>
</dbReference>
<feature type="compositionally biased region" description="Gly residues" evidence="1">
    <location>
        <begin position="78"/>
        <end position="92"/>
    </location>
</feature>
<accession>A0ABZ0QPQ8</accession>
<feature type="compositionally biased region" description="Low complexity" evidence="1">
    <location>
        <begin position="887"/>
        <end position="898"/>
    </location>
</feature>
<feature type="compositionally biased region" description="Low complexity" evidence="1">
    <location>
        <begin position="61"/>
        <end position="77"/>
    </location>
</feature>
<name>A0ABZ0QPQ8_9FIRM</name>
<feature type="compositionally biased region" description="Low complexity" evidence="1">
    <location>
        <begin position="941"/>
        <end position="957"/>
    </location>
</feature>
<dbReference type="Pfam" id="PF03118">
    <property type="entry name" value="RNA_pol_A_CTD"/>
    <property type="match status" value="1"/>
</dbReference>
<dbReference type="Gene3D" id="1.10.150.20">
    <property type="entry name" value="5' to 3' exonuclease, C-terminal subdomain"/>
    <property type="match status" value="2"/>
</dbReference>
<feature type="domain" description="RNA polymerase sigma-70 region 4" evidence="3">
    <location>
        <begin position="353"/>
        <end position="401"/>
    </location>
</feature>
<evidence type="ECO:0000259" key="2">
    <source>
        <dbReference type="Pfam" id="PF03118"/>
    </source>
</evidence>
<dbReference type="GO" id="GO:0000428">
    <property type="term" value="C:DNA-directed RNA polymerase complex"/>
    <property type="evidence" value="ECO:0007669"/>
    <property type="project" value="UniProtKB-KW"/>
</dbReference>